<gene>
    <name evidence="1" type="ORF">IAR63_06815</name>
</gene>
<keyword evidence="2" id="KW-1185">Reference proteome</keyword>
<dbReference type="AlphaFoldDB" id="A0A7H0F3T7"/>
<accession>A0A7H0F3T7</accession>
<organism evidence="1 2">
    <name type="scientific">Cylindrospermopsis curvispora GIHE-G1</name>
    <dbReference type="NCBI Taxonomy" id="2666332"/>
    <lineage>
        <taxon>Bacteria</taxon>
        <taxon>Bacillati</taxon>
        <taxon>Cyanobacteriota</taxon>
        <taxon>Cyanophyceae</taxon>
        <taxon>Nostocales</taxon>
        <taxon>Aphanizomenonaceae</taxon>
        <taxon>Cylindrospermopsis</taxon>
    </lineage>
</organism>
<protein>
    <submittedName>
        <fullName evidence="1">Transcription factor RcaD</fullName>
    </submittedName>
</protein>
<evidence type="ECO:0000313" key="1">
    <source>
        <dbReference type="EMBL" id="QNP30703.1"/>
    </source>
</evidence>
<dbReference type="EMBL" id="CP060822">
    <property type="protein sequence ID" value="QNP30703.1"/>
    <property type="molecule type" value="Genomic_DNA"/>
</dbReference>
<dbReference type="Proteomes" id="UP000516013">
    <property type="component" value="Chromosome"/>
</dbReference>
<sequence length="272" mass="31403">MNTNQLKFMLRLLASSDYQIDWNSSALKSFKKEKSKICQELEKREYVDYSREIVSAQILPAGKAALQIESSQLPIAPEEIKVLQNIAKSSQKIEVSKIKIKSLKSDEKDRILKILSQRGLIKVEQKIKRTKAQVWLTDRGLEFLRDEYIPQKGSHAVISLDMLGEYIQFLRKNATEKKSVIPREITDEEILQTIENLDRELGTENYLPIFHVREKLQPPLSRDELDRALYRLQKTSKIDFDPLQEVTNYTSNQIDAGIPQNIGGPLFFIIVN</sequence>
<evidence type="ECO:0000313" key="2">
    <source>
        <dbReference type="Proteomes" id="UP000516013"/>
    </source>
</evidence>
<reference evidence="1 2" key="1">
    <citation type="submission" date="2020-08" db="EMBL/GenBank/DDBJ databases">
        <title>Complete genome sequence of Raphidiopsis curvispora isolated from drinking water reservoir in South Korea.</title>
        <authorList>
            <person name="Jeong J."/>
        </authorList>
    </citation>
    <scope>NUCLEOTIDE SEQUENCE [LARGE SCALE GENOMIC DNA]</scope>
    <source>
        <strain evidence="1 2">GIHE-G1</strain>
    </source>
</reference>
<dbReference type="KEGG" id="ccur:IAR63_06815"/>
<proteinExistence type="predicted"/>
<dbReference type="RefSeq" id="WP_187707053.1">
    <property type="nucleotide sequence ID" value="NZ_CP060822.1"/>
</dbReference>
<name>A0A7H0F3T7_9CYAN</name>